<gene>
    <name evidence="1" type="ORF">NC653_038303</name>
</gene>
<sequence length="169" mass="19090">MEYEGTSPSISGSEILAPQLFVLSSIIINNNDDNVRADKERLFIVSLLCFASSSMLIYDKSEQLTLYIWDRVAVIGGVEGDKMIEECGNAGLVSSYIKNDITRDPFHALIEWTNSTIQLIEWINSTIQLISLDKTKGTVLCSKTKGSKQCSRSAINIRRYVRVKYFYFL</sequence>
<reference evidence="1" key="1">
    <citation type="journal article" date="2023" name="Mol. Ecol. Resour.">
        <title>Chromosome-level genome assembly of a triploid poplar Populus alba 'Berolinensis'.</title>
        <authorList>
            <person name="Chen S."/>
            <person name="Yu Y."/>
            <person name="Wang X."/>
            <person name="Wang S."/>
            <person name="Zhang T."/>
            <person name="Zhou Y."/>
            <person name="He R."/>
            <person name="Meng N."/>
            <person name="Wang Y."/>
            <person name="Liu W."/>
            <person name="Liu Z."/>
            <person name="Liu J."/>
            <person name="Guo Q."/>
            <person name="Huang H."/>
            <person name="Sederoff R.R."/>
            <person name="Wang G."/>
            <person name="Qu G."/>
            <person name="Chen S."/>
        </authorList>
    </citation>
    <scope>NUCLEOTIDE SEQUENCE</scope>
    <source>
        <strain evidence="1">SC-2020</strain>
    </source>
</reference>
<dbReference type="EMBL" id="JAQIZT010000017">
    <property type="protein sequence ID" value="KAJ6960221.1"/>
    <property type="molecule type" value="Genomic_DNA"/>
</dbReference>
<protein>
    <submittedName>
        <fullName evidence="1">Uncharacterized protein</fullName>
    </submittedName>
</protein>
<keyword evidence="2" id="KW-1185">Reference proteome</keyword>
<accession>A0AAD6PT18</accession>
<name>A0AAD6PT18_9ROSI</name>
<comment type="caution">
    <text evidence="1">The sequence shown here is derived from an EMBL/GenBank/DDBJ whole genome shotgun (WGS) entry which is preliminary data.</text>
</comment>
<dbReference type="Proteomes" id="UP001164929">
    <property type="component" value="Chromosome 17"/>
</dbReference>
<proteinExistence type="predicted"/>
<evidence type="ECO:0000313" key="2">
    <source>
        <dbReference type="Proteomes" id="UP001164929"/>
    </source>
</evidence>
<organism evidence="1 2">
    <name type="scientific">Populus alba x Populus x berolinensis</name>
    <dbReference type="NCBI Taxonomy" id="444605"/>
    <lineage>
        <taxon>Eukaryota</taxon>
        <taxon>Viridiplantae</taxon>
        <taxon>Streptophyta</taxon>
        <taxon>Embryophyta</taxon>
        <taxon>Tracheophyta</taxon>
        <taxon>Spermatophyta</taxon>
        <taxon>Magnoliopsida</taxon>
        <taxon>eudicotyledons</taxon>
        <taxon>Gunneridae</taxon>
        <taxon>Pentapetalae</taxon>
        <taxon>rosids</taxon>
        <taxon>fabids</taxon>
        <taxon>Malpighiales</taxon>
        <taxon>Salicaceae</taxon>
        <taxon>Saliceae</taxon>
        <taxon>Populus</taxon>
    </lineage>
</organism>
<dbReference type="AlphaFoldDB" id="A0AAD6PT18"/>
<evidence type="ECO:0000313" key="1">
    <source>
        <dbReference type="EMBL" id="KAJ6960221.1"/>
    </source>
</evidence>